<gene>
    <name evidence="2" type="ORF">ETD96_22405</name>
</gene>
<dbReference type="InterPro" id="IPR039424">
    <property type="entry name" value="SBP_5"/>
</dbReference>
<dbReference type="GO" id="GO:1904680">
    <property type="term" value="F:peptide transmembrane transporter activity"/>
    <property type="evidence" value="ECO:0007669"/>
    <property type="project" value="TreeGrafter"/>
</dbReference>
<dbReference type="RefSeq" id="WP_138638437.1">
    <property type="nucleotide sequence ID" value="NZ_VCKZ01000170.1"/>
</dbReference>
<sequence>MTGASPRRGGVLRLYGPGSMDHVDPASSYYMLSGQILRLFTRQLFAYPPIPVLRDWRQVVPVPDLATEMPTLANGLLSDDHLTYTVPLRRGVLWDTEPAREVTAHDVVRGFKRAANPVFRGGAIHYYTSTIRGFARFSDDYTAAMAGTEPTARDLAAFQNSHDIPGVRAVDDHTVRFELVRPALDFPHILAMTFGSPAPAEYDGYLPDGPDFRANVRSIGPYRLSHYVHGRELRMERNPVWRQETDPIRHQYLDGVEVVMEKATPDQVGERIRSGGADLSWASPVTEPYDVNPTDPGNNLGYALNPYLVFNMVSPNEDGATTKLKVRQAISYAVDRTAMVTIFDELSAGTVMWPATSAIPPGNYGYRELDPYPTPGFRGDPEKARALLVEAGYADGLTLTMVHRDVDANPEVAESLAADLAKIGITLRMIPLGHADYYPFLQDPANARAGGWDLSAPAWTPDWFGNNGRAFLQPMFQTNETRGTSNYGCYSDPETDRLIEAALSATDQGEAEELWHRVDARVMADAAIVPLLVHAPTIPHLRGARVRDAVPMPTIDRWFDLANLWLEP</sequence>
<dbReference type="CDD" id="cd08506">
    <property type="entry name" value="PBP2_clavulanate_OppA2"/>
    <property type="match status" value="1"/>
</dbReference>
<accession>A0A5S4GT47</accession>
<dbReference type="SUPFAM" id="SSF53850">
    <property type="entry name" value="Periplasmic binding protein-like II"/>
    <property type="match status" value="1"/>
</dbReference>
<dbReference type="GO" id="GO:0042597">
    <property type="term" value="C:periplasmic space"/>
    <property type="evidence" value="ECO:0007669"/>
    <property type="project" value="UniProtKB-ARBA"/>
</dbReference>
<comment type="caution">
    <text evidence="2">The sequence shown here is derived from an EMBL/GenBank/DDBJ whole genome shotgun (WGS) entry which is preliminary data.</text>
</comment>
<dbReference type="EMBL" id="VCKZ01000170">
    <property type="protein sequence ID" value="TMR35711.1"/>
    <property type="molecule type" value="Genomic_DNA"/>
</dbReference>
<dbReference type="Proteomes" id="UP000305238">
    <property type="component" value="Unassembled WGS sequence"/>
</dbReference>
<organism evidence="2 3">
    <name type="scientific">Actinomadura geliboluensis</name>
    <dbReference type="NCBI Taxonomy" id="882440"/>
    <lineage>
        <taxon>Bacteria</taxon>
        <taxon>Bacillati</taxon>
        <taxon>Actinomycetota</taxon>
        <taxon>Actinomycetes</taxon>
        <taxon>Streptosporangiales</taxon>
        <taxon>Thermomonosporaceae</taxon>
        <taxon>Actinomadura</taxon>
    </lineage>
</organism>
<dbReference type="PANTHER" id="PTHR30290:SF83">
    <property type="entry name" value="ABC TRANSPORTER SUBSTRATE-BINDING PROTEIN"/>
    <property type="match status" value="1"/>
</dbReference>
<dbReference type="PIRSF" id="PIRSF002741">
    <property type="entry name" value="MppA"/>
    <property type="match status" value="1"/>
</dbReference>
<proteinExistence type="predicted"/>
<evidence type="ECO:0000313" key="3">
    <source>
        <dbReference type="Proteomes" id="UP000305238"/>
    </source>
</evidence>
<dbReference type="InterPro" id="IPR030678">
    <property type="entry name" value="Peptide/Ni-bd"/>
</dbReference>
<keyword evidence="3" id="KW-1185">Reference proteome</keyword>
<dbReference type="InterPro" id="IPR000914">
    <property type="entry name" value="SBP_5_dom"/>
</dbReference>
<reference evidence="2 3" key="1">
    <citation type="submission" date="2019-05" db="EMBL/GenBank/DDBJ databases">
        <title>Draft genome sequence of Actinomadura geliboluensis A8036.</title>
        <authorList>
            <person name="Saricaoglu S."/>
            <person name="Isik K."/>
        </authorList>
    </citation>
    <scope>NUCLEOTIDE SEQUENCE [LARGE SCALE GENOMIC DNA]</scope>
    <source>
        <strain evidence="2 3">A8036</strain>
    </source>
</reference>
<dbReference type="OrthoDB" id="5240629at2"/>
<dbReference type="AlphaFoldDB" id="A0A5S4GT47"/>
<protein>
    <submittedName>
        <fullName evidence="2">ABC transporter substrate-binding protein</fullName>
    </submittedName>
</protein>
<dbReference type="GO" id="GO:0043190">
    <property type="term" value="C:ATP-binding cassette (ABC) transporter complex"/>
    <property type="evidence" value="ECO:0007669"/>
    <property type="project" value="InterPro"/>
</dbReference>
<feature type="domain" description="Solute-binding protein family 5" evidence="1">
    <location>
        <begin position="61"/>
        <end position="477"/>
    </location>
</feature>
<dbReference type="Pfam" id="PF00496">
    <property type="entry name" value="SBP_bac_5"/>
    <property type="match status" value="1"/>
</dbReference>
<dbReference type="GO" id="GO:0015833">
    <property type="term" value="P:peptide transport"/>
    <property type="evidence" value="ECO:0007669"/>
    <property type="project" value="TreeGrafter"/>
</dbReference>
<dbReference type="Gene3D" id="3.40.190.10">
    <property type="entry name" value="Periplasmic binding protein-like II"/>
    <property type="match status" value="1"/>
</dbReference>
<name>A0A5S4GT47_9ACTN</name>
<dbReference type="Gene3D" id="3.10.105.10">
    <property type="entry name" value="Dipeptide-binding Protein, Domain 3"/>
    <property type="match status" value="1"/>
</dbReference>
<evidence type="ECO:0000259" key="1">
    <source>
        <dbReference type="Pfam" id="PF00496"/>
    </source>
</evidence>
<evidence type="ECO:0000313" key="2">
    <source>
        <dbReference type="EMBL" id="TMR35711.1"/>
    </source>
</evidence>
<dbReference type="PANTHER" id="PTHR30290">
    <property type="entry name" value="PERIPLASMIC BINDING COMPONENT OF ABC TRANSPORTER"/>
    <property type="match status" value="1"/>
</dbReference>